<reference evidence="2" key="1">
    <citation type="submission" date="2022-07" db="EMBL/GenBank/DDBJ databases">
        <title>Prevotella copri.</title>
        <authorList>
            <person name="Yang C."/>
        </authorList>
    </citation>
    <scope>NUCLEOTIDE SEQUENCE</scope>
    <source>
        <strain evidence="2">HF1805</strain>
    </source>
</reference>
<evidence type="ECO:0000313" key="3">
    <source>
        <dbReference type="Proteomes" id="UP001205506"/>
    </source>
</evidence>
<keyword evidence="1" id="KW-0812">Transmembrane</keyword>
<keyword evidence="1" id="KW-1133">Transmembrane helix</keyword>
<evidence type="ECO:0000313" key="2">
    <source>
        <dbReference type="EMBL" id="MCP9548759.1"/>
    </source>
</evidence>
<sequence length="178" mass="21094">MKQRFTRLLYSFYCFEVWSNNLADKLFSSLMNKAYELTYKWDPFSLINKEKTTLEEYIAWRKRISKNVVYNLDYGVSMMYAKPIFGILFGAYIMLFVSLVRHLGLVVIPDAYFEICVIICLGLSSLIAYLSAFKDNVYKVYFKKFKKEKNNKKWHFITLCVFLGSLYAAYLSIVLWVK</sequence>
<feature type="transmembrane region" description="Helical" evidence="1">
    <location>
        <begin position="154"/>
        <end position="177"/>
    </location>
</feature>
<dbReference type="RefSeq" id="WP_254970190.1">
    <property type="nucleotide sequence ID" value="NZ_JANDWU010000005.1"/>
</dbReference>
<feature type="transmembrane region" description="Helical" evidence="1">
    <location>
        <begin position="111"/>
        <end position="133"/>
    </location>
</feature>
<dbReference type="AlphaFoldDB" id="A0AAW5I795"/>
<comment type="caution">
    <text evidence="2">The sequence shown here is derived from an EMBL/GenBank/DDBJ whole genome shotgun (WGS) entry which is preliminary data.</text>
</comment>
<feature type="transmembrane region" description="Helical" evidence="1">
    <location>
        <begin position="84"/>
        <end position="105"/>
    </location>
</feature>
<dbReference type="EMBL" id="JANDWU010000005">
    <property type="protein sequence ID" value="MCP9548759.1"/>
    <property type="molecule type" value="Genomic_DNA"/>
</dbReference>
<name>A0AAW5I795_9BACT</name>
<protein>
    <submittedName>
        <fullName evidence="2">Uncharacterized protein</fullName>
    </submittedName>
</protein>
<organism evidence="2 3">
    <name type="scientific">Segatella copri</name>
    <dbReference type="NCBI Taxonomy" id="165179"/>
    <lineage>
        <taxon>Bacteria</taxon>
        <taxon>Pseudomonadati</taxon>
        <taxon>Bacteroidota</taxon>
        <taxon>Bacteroidia</taxon>
        <taxon>Bacteroidales</taxon>
        <taxon>Prevotellaceae</taxon>
        <taxon>Segatella</taxon>
    </lineage>
</organism>
<dbReference type="Proteomes" id="UP001205506">
    <property type="component" value="Unassembled WGS sequence"/>
</dbReference>
<proteinExistence type="predicted"/>
<gene>
    <name evidence="2" type="ORF">NNC68_04600</name>
</gene>
<evidence type="ECO:0000256" key="1">
    <source>
        <dbReference type="SAM" id="Phobius"/>
    </source>
</evidence>
<keyword evidence="1" id="KW-0472">Membrane</keyword>
<accession>A0AAW5I795</accession>